<name>A0ABV6JQ74_9PROT</name>
<dbReference type="InterPro" id="IPR008715">
    <property type="entry name" value="SAM-MeTfrase_NodS-like"/>
</dbReference>
<dbReference type="SUPFAM" id="SSF53335">
    <property type="entry name" value="S-adenosyl-L-methionine-dependent methyltransferases"/>
    <property type="match status" value="1"/>
</dbReference>
<dbReference type="Pfam" id="PF05401">
    <property type="entry name" value="NodS"/>
    <property type="match status" value="1"/>
</dbReference>
<keyword evidence="1" id="KW-0489">Methyltransferase</keyword>
<dbReference type="EMBL" id="JBHLUN010000005">
    <property type="protein sequence ID" value="MFC0407854.1"/>
    <property type="molecule type" value="Genomic_DNA"/>
</dbReference>
<dbReference type="GO" id="GO:0008168">
    <property type="term" value="F:methyltransferase activity"/>
    <property type="evidence" value="ECO:0007669"/>
    <property type="project" value="UniProtKB-KW"/>
</dbReference>
<dbReference type="Gene3D" id="3.40.50.150">
    <property type="entry name" value="Vaccinia Virus protein VP39"/>
    <property type="match status" value="1"/>
</dbReference>
<organism evidence="1 2">
    <name type="scientific">Roseomonas elaeocarpi</name>
    <dbReference type="NCBI Taxonomy" id="907779"/>
    <lineage>
        <taxon>Bacteria</taxon>
        <taxon>Pseudomonadati</taxon>
        <taxon>Pseudomonadota</taxon>
        <taxon>Alphaproteobacteria</taxon>
        <taxon>Acetobacterales</taxon>
        <taxon>Roseomonadaceae</taxon>
        <taxon>Roseomonas</taxon>
    </lineage>
</organism>
<evidence type="ECO:0000313" key="2">
    <source>
        <dbReference type="Proteomes" id="UP001589865"/>
    </source>
</evidence>
<accession>A0ABV6JQ74</accession>
<dbReference type="PANTHER" id="PTHR43464">
    <property type="entry name" value="METHYLTRANSFERASE"/>
    <property type="match status" value="1"/>
</dbReference>
<dbReference type="RefSeq" id="WP_377043581.1">
    <property type="nucleotide sequence ID" value="NZ_JBHLUN010000005.1"/>
</dbReference>
<keyword evidence="2" id="KW-1185">Reference proteome</keyword>
<gene>
    <name evidence="1" type="ORF">ACFFGY_06305</name>
</gene>
<sequence>MNSAPTSLPTTYFDDLYARNIDPWGFETRDYEHNKYAATLAALPQPHYGAALEIGCSIGVLTRQLAARCDRLLALDAAAAPLELARARTADQPGVEIREARVPEQWPEGESFDLILISEVLYFFGGDDLGRVANCVDRSLRPGGDVVLVHWLAQTDFPLTGDEAVEGFLAASRNGLTRTGGSRNEFYRLDVLRRIG</sequence>
<dbReference type="GO" id="GO:0032259">
    <property type="term" value="P:methylation"/>
    <property type="evidence" value="ECO:0007669"/>
    <property type="project" value="UniProtKB-KW"/>
</dbReference>
<keyword evidence="1" id="KW-0808">Transferase</keyword>
<proteinExistence type="predicted"/>
<dbReference type="Proteomes" id="UP001589865">
    <property type="component" value="Unassembled WGS sequence"/>
</dbReference>
<dbReference type="CDD" id="cd02440">
    <property type="entry name" value="AdoMet_MTases"/>
    <property type="match status" value="1"/>
</dbReference>
<evidence type="ECO:0000313" key="1">
    <source>
        <dbReference type="EMBL" id="MFC0407854.1"/>
    </source>
</evidence>
<comment type="caution">
    <text evidence="1">The sequence shown here is derived from an EMBL/GenBank/DDBJ whole genome shotgun (WGS) entry which is preliminary data.</text>
</comment>
<dbReference type="InterPro" id="IPR029063">
    <property type="entry name" value="SAM-dependent_MTases_sf"/>
</dbReference>
<protein>
    <submittedName>
        <fullName evidence="1">SAM-dependent methyltransferase</fullName>
    </submittedName>
</protein>
<reference evidence="1 2" key="1">
    <citation type="submission" date="2024-09" db="EMBL/GenBank/DDBJ databases">
        <authorList>
            <person name="Sun Q."/>
            <person name="Mori K."/>
        </authorList>
    </citation>
    <scope>NUCLEOTIDE SEQUENCE [LARGE SCALE GENOMIC DNA]</scope>
    <source>
        <strain evidence="1 2">TBRC 5777</strain>
    </source>
</reference>